<evidence type="ECO:0000259" key="1">
    <source>
        <dbReference type="Pfam" id="PF01833"/>
    </source>
</evidence>
<proteinExistence type="predicted"/>
<dbReference type="SUPFAM" id="SSF81296">
    <property type="entry name" value="E set domains"/>
    <property type="match status" value="1"/>
</dbReference>
<comment type="caution">
    <text evidence="2">The sequence shown here is derived from an EMBL/GenBank/DDBJ whole genome shotgun (WGS) entry which is preliminary data.</text>
</comment>
<gene>
    <name evidence="2" type="ORF">LCGC14_0273510</name>
</gene>
<evidence type="ECO:0000313" key="2">
    <source>
        <dbReference type="EMBL" id="KKN85939.1"/>
    </source>
</evidence>
<dbReference type="InterPro" id="IPR002909">
    <property type="entry name" value="IPT_dom"/>
</dbReference>
<dbReference type="AlphaFoldDB" id="A0A0F9U310"/>
<sequence length="321" mass="34557">MAALVQTISPGRARAGETVTINGSGFGTFGHNIVRMDDGGGPVTIPGADTLDIDTSTIQVVVPAGLVRDRFIEVEVENTEDSTTAISYLYSQLTLTELETDRLPGKKPGFREATITTAGVPDEDELVIEAKDFDRLSAKVESLQYDNLTTLGDLAPRGPAQGLRRIPIGTDGQRWFRDENLGGQWKTLEPDVVWWAGQVPAATVTELFLATQVLGSFDLSGPSRTEQIAPKTGQLALLQVHVTDDSAGATSRISRVRILVEGVEVFDSLSLPVGQDPFIPENGHWTLAPFINVTEKDVIEIAVTKNNANVTLNVIARAVLV</sequence>
<protein>
    <recommendedName>
        <fullName evidence="1">IPT/TIG domain-containing protein</fullName>
    </recommendedName>
</protein>
<feature type="domain" description="IPT/TIG" evidence="1">
    <location>
        <begin position="5"/>
        <end position="83"/>
    </location>
</feature>
<organism evidence="2">
    <name type="scientific">marine sediment metagenome</name>
    <dbReference type="NCBI Taxonomy" id="412755"/>
    <lineage>
        <taxon>unclassified sequences</taxon>
        <taxon>metagenomes</taxon>
        <taxon>ecological metagenomes</taxon>
    </lineage>
</organism>
<dbReference type="InterPro" id="IPR014756">
    <property type="entry name" value="Ig_E-set"/>
</dbReference>
<dbReference type="Pfam" id="PF01833">
    <property type="entry name" value="TIG"/>
    <property type="match status" value="1"/>
</dbReference>
<accession>A0A0F9U310</accession>
<reference evidence="2" key="1">
    <citation type="journal article" date="2015" name="Nature">
        <title>Complex archaea that bridge the gap between prokaryotes and eukaryotes.</title>
        <authorList>
            <person name="Spang A."/>
            <person name="Saw J.H."/>
            <person name="Jorgensen S.L."/>
            <person name="Zaremba-Niedzwiedzka K."/>
            <person name="Martijn J."/>
            <person name="Lind A.E."/>
            <person name="van Eijk R."/>
            <person name="Schleper C."/>
            <person name="Guy L."/>
            <person name="Ettema T.J."/>
        </authorList>
    </citation>
    <scope>NUCLEOTIDE SEQUENCE</scope>
</reference>
<name>A0A0F9U310_9ZZZZ</name>
<dbReference type="InterPro" id="IPR013783">
    <property type="entry name" value="Ig-like_fold"/>
</dbReference>
<dbReference type="Gene3D" id="2.60.40.10">
    <property type="entry name" value="Immunoglobulins"/>
    <property type="match status" value="1"/>
</dbReference>
<dbReference type="EMBL" id="LAZR01000153">
    <property type="protein sequence ID" value="KKN85939.1"/>
    <property type="molecule type" value="Genomic_DNA"/>
</dbReference>